<reference evidence="1" key="1">
    <citation type="submission" date="2018-11" db="EMBL/GenBank/DDBJ databases">
        <authorList>
            <consortium name="Pathogen Informatics"/>
        </authorList>
    </citation>
    <scope>NUCLEOTIDE SEQUENCE</scope>
</reference>
<evidence type="ECO:0000313" key="1">
    <source>
        <dbReference type="EMBL" id="VEL21127.1"/>
    </source>
</evidence>
<accession>A0A3S5BEB4</accession>
<proteinExistence type="predicted"/>
<dbReference type="EMBL" id="CAAALY010049734">
    <property type="protein sequence ID" value="VEL21127.1"/>
    <property type="molecule type" value="Genomic_DNA"/>
</dbReference>
<comment type="caution">
    <text evidence="1">The sequence shown here is derived from an EMBL/GenBank/DDBJ whole genome shotgun (WGS) entry which is preliminary data.</text>
</comment>
<sequence>MRAIPPLSLIIYTASSAGQFEPSAPAYSDNIPTSNRNQLSWLSANSSVAQCTDSGPPEQGVHSIRLIPSTLVEDLDDHTQASSLVECTSTVARVTNTASCSSDASISSSPTSSNLPPTEEKTIMSALASSNHLQHYHKIANAGSETFDNATVSTQLPFIRKSSELLASRETTDQHLDSSTPAARCLKRGVGEACITDVTNRAAGIYDSYEWQESSSMSRPKVCLLPSGSELIFPTQYGLGQSGKSVLLQNILEAVQSLNASFPMKKMMTF</sequence>
<evidence type="ECO:0000313" key="2">
    <source>
        <dbReference type="Proteomes" id="UP000784294"/>
    </source>
</evidence>
<dbReference type="AlphaFoldDB" id="A0A3S5BEB4"/>
<gene>
    <name evidence="1" type="ORF">PXEA_LOCUS14567</name>
</gene>
<protein>
    <submittedName>
        <fullName evidence="1">Uncharacterized protein</fullName>
    </submittedName>
</protein>
<keyword evidence="2" id="KW-1185">Reference proteome</keyword>
<dbReference type="Proteomes" id="UP000784294">
    <property type="component" value="Unassembled WGS sequence"/>
</dbReference>
<name>A0A3S5BEB4_9PLAT</name>
<organism evidence="1 2">
    <name type="scientific">Protopolystoma xenopodis</name>
    <dbReference type="NCBI Taxonomy" id="117903"/>
    <lineage>
        <taxon>Eukaryota</taxon>
        <taxon>Metazoa</taxon>
        <taxon>Spiralia</taxon>
        <taxon>Lophotrochozoa</taxon>
        <taxon>Platyhelminthes</taxon>
        <taxon>Monogenea</taxon>
        <taxon>Polyopisthocotylea</taxon>
        <taxon>Polystomatidea</taxon>
        <taxon>Polystomatidae</taxon>
        <taxon>Protopolystoma</taxon>
    </lineage>
</organism>